<organism evidence="18 19">
    <name type="scientific">Megabat bufavirus 1</name>
    <dbReference type="NCBI Taxonomy" id="1756191"/>
    <lineage>
        <taxon>Viruses</taxon>
        <taxon>Monodnaviria</taxon>
        <taxon>Shotokuvirae</taxon>
        <taxon>Cossaviricota</taxon>
        <taxon>Quintoviricetes</taxon>
        <taxon>Piccovirales</taxon>
        <taxon>Parvoviridae</taxon>
        <taxon>Parvovirinae</taxon>
        <taxon>Protoparvovirus</taxon>
        <taxon>Protoparvovirus chiropteran1</taxon>
    </lineage>
</organism>
<name>A0A146GE51_9VIRU</name>
<dbReference type="InterPro" id="IPR036952">
    <property type="entry name" value="VP1/VP2"/>
</dbReference>
<dbReference type="GeneID" id="27209639"/>
<dbReference type="GO" id="GO:0005198">
    <property type="term" value="F:structural molecule activity"/>
    <property type="evidence" value="ECO:0007669"/>
    <property type="project" value="InterPro"/>
</dbReference>
<evidence type="ECO:0000256" key="13">
    <source>
        <dbReference type="ARBA" id="ARBA00023296"/>
    </source>
</evidence>
<keyword evidence="4" id="KW-1140">T=1 icosahedral capsid protein</keyword>
<keyword evidence="8" id="KW-1162">Viral penetration into host cytoplasm</keyword>
<accession>A0A146GE51</accession>
<comment type="subcellular location">
    <subcellularLocation>
        <location evidence="1">Virion</location>
    </subcellularLocation>
</comment>
<evidence type="ECO:0000256" key="9">
    <source>
        <dbReference type="ARBA" id="ARBA00022648"/>
    </source>
</evidence>
<dbReference type="InterPro" id="IPR016184">
    <property type="entry name" value="Capsid/spike_ssDNA_virus"/>
</dbReference>
<evidence type="ECO:0000256" key="3">
    <source>
        <dbReference type="ARBA" id="ARBA00018984"/>
    </source>
</evidence>
<dbReference type="RefSeq" id="YP_009241377.1">
    <property type="nucleotide sequence ID" value="NC_029797.1"/>
</dbReference>
<keyword evidence="12" id="KW-1164">Virus endocytosis by host</keyword>
<feature type="domain" description="Phospholipase A2-like" evidence="17">
    <location>
        <begin position="15"/>
        <end position="93"/>
    </location>
</feature>
<proteinExistence type="inferred from homology"/>
<protein>
    <recommendedName>
        <fullName evidence="3">Capsid protein VP1</fullName>
    </recommendedName>
    <alternativeName>
        <fullName evidence="14">Coat protein VP1</fullName>
    </alternativeName>
</protein>
<dbReference type="OrthoDB" id="1726at10239"/>
<evidence type="ECO:0000313" key="18">
    <source>
        <dbReference type="EMBL" id="BAU69605.1"/>
    </source>
</evidence>
<feature type="region of interest" description="Disordered" evidence="15">
    <location>
        <begin position="138"/>
        <end position="177"/>
    </location>
</feature>
<evidence type="ECO:0000256" key="10">
    <source>
        <dbReference type="ARBA" id="ARBA00022804"/>
    </source>
</evidence>
<evidence type="ECO:0000256" key="11">
    <source>
        <dbReference type="ARBA" id="ARBA00022844"/>
    </source>
</evidence>
<evidence type="ECO:0000256" key="15">
    <source>
        <dbReference type="SAM" id="MobiDB-lite"/>
    </source>
</evidence>
<dbReference type="EMBL" id="LC085675">
    <property type="protein sequence ID" value="BAU69605.1"/>
    <property type="molecule type" value="Genomic_DNA"/>
</dbReference>
<evidence type="ECO:0000256" key="7">
    <source>
        <dbReference type="ARBA" id="ARBA00022581"/>
    </source>
</evidence>
<dbReference type="SUPFAM" id="SSF88645">
    <property type="entry name" value="ssDNA viruses"/>
    <property type="match status" value="1"/>
</dbReference>
<keyword evidence="11" id="KW-0946">Virion</keyword>
<evidence type="ECO:0000256" key="2">
    <source>
        <dbReference type="ARBA" id="ARBA00005398"/>
    </source>
</evidence>
<keyword evidence="7" id="KW-0945">Host-virus interaction</keyword>
<dbReference type="GO" id="GO:0140267">
    <property type="term" value="P:symbiont entry into host cell via permeabilization of host membrane"/>
    <property type="evidence" value="ECO:0007669"/>
    <property type="project" value="UniProtKB-KW"/>
</dbReference>
<keyword evidence="6" id="KW-1165">Clathrin-mediated endocytosis of virus by host</keyword>
<keyword evidence="9" id="KW-1173">Viral penetration via permeabilization of host membrane</keyword>
<evidence type="ECO:0000256" key="8">
    <source>
        <dbReference type="ARBA" id="ARBA00022595"/>
    </source>
</evidence>
<gene>
    <name evidence="18" type="primary">VP1</name>
</gene>
<sequence>MPVIGRERRVSLLTGWVPPGYNYLGPGNTNFKKQPTNPSDKAARNHDLEYNKILKEGQNPYIYFNHADEDFIKATDQASDWGGKFGNFIFRAKKSLAPELAPAKKKAKTNATKPTNNIKRGRPAPFYLFVNRAREAKKQKLMSDNGTDEPDQPAATETAARGSGASGGGGGGGVGHSTGSYSNRTNFIYEGDTVHIICNATRQIHLNMASTEEYKIYETEHGSEFPTDPSKDSGRGTYQDSYHAKVETPWRLIHANAWGCWFSPADWQQVLTTCRDLEIVSFEQSIENIVIKTVATQGTGIEETKTYNNDLTALLEVAQDNSNILPWVSDNMYMDSIGYVPWRACRIPEYCYHVDFTNTIDLGGQAGWPQAQAPGKTLQRLQQINWRNIQFITVENTVDIEMLRTGDAWNSGKYHFPKVKPASLEYHWQSTRHTGAPHPTTSPNQEGQKAAIVDPGCAWQWGDHTSANQSASTQVKNFHIGYGWPEWQFHYGTGGPSVNPGPPYSQTPWGRPYDSQTPRLTAGASDKAIFDYQHGEDHNQERDTWWDINAKMTGQMNWAPQNMHIKELKTGVPSADSAWFDSYHNTFGPFTAVDDKGPVYPWGAIWGKQPNTTHKPMMSAHAPYLIHGPPGQLLVKIAQNLTDQYINTGSNYPRIQTYATLWWKGQLKFKAKLRTPRQWNCYNLPGIPEGQPMSKYVPNAIGQFEIPYMPGRSLPNFTI</sequence>
<evidence type="ECO:0000313" key="19">
    <source>
        <dbReference type="Proteomes" id="UP000202642"/>
    </source>
</evidence>
<dbReference type="Proteomes" id="UP000202642">
    <property type="component" value="Segment"/>
</dbReference>
<evidence type="ECO:0000256" key="14">
    <source>
        <dbReference type="ARBA" id="ARBA00030227"/>
    </source>
</evidence>
<dbReference type="GO" id="GO:0019062">
    <property type="term" value="P:virion attachment to host cell"/>
    <property type="evidence" value="ECO:0007669"/>
    <property type="project" value="UniProtKB-KW"/>
</dbReference>
<evidence type="ECO:0000256" key="5">
    <source>
        <dbReference type="ARBA" id="ARBA00022561"/>
    </source>
</evidence>
<keyword evidence="13" id="KW-1160">Virus entry into host cell</keyword>
<reference evidence="18 19" key="1">
    <citation type="journal article" date="2016" name="Sci. Rep.">
        <title>Divergent bufavirus harboured in megabats represents a new lineage of parvoviruses.</title>
        <authorList>
            <person name="Sasaki M."/>
            <person name="Gonzalez G."/>
            <person name="Wada Y."/>
            <person name="Setiyono A."/>
            <person name="Handharyani E."/>
            <person name="Rahmadani I."/>
            <person name="Taha S."/>
            <person name="Adiani S."/>
            <person name="Latief M."/>
            <person name="Kholilullah Z.A."/>
            <person name="Subangkit M."/>
            <person name="Kobayashi S."/>
            <person name="Nakamura I."/>
            <person name="Kimura T."/>
            <person name="Orba Y."/>
            <person name="Ito K."/>
            <person name="Sawa H."/>
        </authorList>
    </citation>
    <scope>NUCLEOTIDE SEQUENCE [LARGE SCALE GENOMIC DNA]</scope>
    <source>
        <strain evidence="18">MAG12-57</strain>
    </source>
</reference>
<dbReference type="Pfam" id="PF00740">
    <property type="entry name" value="VP1_2"/>
    <property type="match status" value="1"/>
</dbReference>
<feature type="region of interest" description="Disordered" evidence="15">
    <location>
        <begin position="101"/>
        <end position="122"/>
    </location>
</feature>
<feature type="compositionally biased region" description="Low complexity" evidence="15">
    <location>
        <begin position="154"/>
        <end position="163"/>
    </location>
</feature>
<keyword evidence="5" id="KW-0167">Capsid protein</keyword>
<feature type="compositionally biased region" description="Gly residues" evidence="15">
    <location>
        <begin position="164"/>
        <end position="176"/>
    </location>
</feature>
<feature type="domain" description="Coat protein VP1/VP2 Parvovirus" evidence="16">
    <location>
        <begin position="166"/>
        <end position="681"/>
    </location>
</feature>
<dbReference type="InterPro" id="IPR001403">
    <property type="entry name" value="Parvovirus_coat"/>
</dbReference>
<evidence type="ECO:0000256" key="4">
    <source>
        <dbReference type="ARBA" id="ARBA00022431"/>
    </source>
</evidence>
<dbReference type="GO" id="GO:0039615">
    <property type="term" value="C:T=1 icosahedral viral capsid"/>
    <property type="evidence" value="ECO:0007669"/>
    <property type="project" value="UniProtKB-KW"/>
</dbReference>
<dbReference type="Pfam" id="PF08398">
    <property type="entry name" value="Phospholip_A2_4"/>
    <property type="match status" value="1"/>
</dbReference>
<evidence type="ECO:0000259" key="16">
    <source>
        <dbReference type="Pfam" id="PF00740"/>
    </source>
</evidence>
<dbReference type="Gene3D" id="2.170.30.10">
    <property type="entry name" value="Parvovirus coat protein VP1/VP2"/>
    <property type="match status" value="1"/>
</dbReference>
<keyword evidence="10" id="KW-1161">Viral attachment to host cell</keyword>
<comment type="similarity">
    <text evidence="2">Belongs to the parvoviridae capsid protein family.</text>
</comment>
<evidence type="ECO:0000256" key="12">
    <source>
        <dbReference type="ARBA" id="ARBA00022890"/>
    </source>
</evidence>
<dbReference type="KEGG" id="vg:27209639"/>
<dbReference type="GO" id="GO:0075512">
    <property type="term" value="P:clathrin-dependent endocytosis of virus by host cell"/>
    <property type="evidence" value="ECO:0007669"/>
    <property type="project" value="UniProtKB-KW"/>
</dbReference>
<evidence type="ECO:0000256" key="6">
    <source>
        <dbReference type="ARBA" id="ARBA00022570"/>
    </source>
</evidence>
<keyword evidence="19" id="KW-1185">Reference proteome</keyword>
<dbReference type="InterPro" id="IPR013607">
    <property type="entry name" value="Phospholipase_A2-like"/>
</dbReference>
<evidence type="ECO:0000256" key="1">
    <source>
        <dbReference type="ARBA" id="ARBA00004328"/>
    </source>
</evidence>
<evidence type="ECO:0000259" key="17">
    <source>
        <dbReference type="Pfam" id="PF08398"/>
    </source>
</evidence>